<name>A0A8C5BDW5_GADMO</name>
<dbReference type="Ensembl" id="ENSGMOT00000065759.1">
    <property type="protein sequence ID" value="ENSGMOP00000044908.1"/>
    <property type="gene ID" value="ENSGMOG00000029016.1"/>
</dbReference>
<keyword evidence="3" id="KW-1185">Reference proteome</keyword>
<evidence type="ECO:0000313" key="2">
    <source>
        <dbReference type="Ensembl" id="ENSGMOP00000044908.1"/>
    </source>
</evidence>
<dbReference type="CDD" id="cd01650">
    <property type="entry name" value="RT_nLTR_like"/>
    <property type="match status" value="1"/>
</dbReference>
<dbReference type="PANTHER" id="PTHR19446">
    <property type="entry name" value="REVERSE TRANSCRIPTASES"/>
    <property type="match status" value="1"/>
</dbReference>
<dbReference type="GO" id="GO:0003824">
    <property type="term" value="F:catalytic activity"/>
    <property type="evidence" value="ECO:0007669"/>
    <property type="project" value="InterPro"/>
</dbReference>
<dbReference type="Pfam" id="PF03372">
    <property type="entry name" value="Exo_endo_phos"/>
    <property type="match status" value="1"/>
</dbReference>
<evidence type="ECO:0000313" key="3">
    <source>
        <dbReference type="Proteomes" id="UP000694546"/>
    </source>
</evidence>
<protein>
    <recommendedName>
        <fullName evidence="1">Reverse transcriptase domain-containing protein</fullName>
    </recommendedName>
</protein>
<dbReference type="GeneTree" id="ENSGT00940000163737"/>
<reference evidence="2" key="2">
    <citation type="submission" date="2025-09" db="UniProtKB">
        <authorList>
            <consortium name="Ensembl"/>
        </authorList>
    </citation>
    <scope>IDENTIFICATION</scope>
</reference>
<dbReference type="Pfam" id="PF00078">
    <property type="entry name" value="RVT_1"/>
    <property type="match status" value="1"/>
</dbReference>
<dbReference type="InterPro" id="IPR005135">
    <property type="entry name" value="Endo/exonuclease/phosphatase"/>
</dbReference>
<proteinExistence type="predicted"/>
<dbReference type="Proteomes" id="UP000694546">
    <property type="component" value="Chromosome 6"/>
</dbReference>
<dbReference type="SUPFAM" id="SSF56672">
    <property type="entry name" value="DNA/RNA polymerases"/>
    <property type="match status" value="1"/>
</dbReference>
<dbReference type="Gene3D" id="3.60.10.10">
    <property type="entry name" value="Endonuclease/exonuclease/phosphatase"/>
    <property type="match status" value="1"/>
</dbReference>
<dbReference type="CDD" id="cd09076">
    <property type="entry name" value="L1-EN"/>
    <property type="match status" value="1"/>
</dbReference>
<accession>A0A8C5BDW5</accession>
<sequence>MQSLKIGSLNINGGGRDRQKRALISEVATQKRVDVLFLQETHTTPADEIDWGLWWEGSCTLSHGTNLSAGVAVLFRKDANAKVLSSTEVVKGRLLIVKAEIEGSVFCFANIYAPNRGTERVGFFALLESEVANYQHDHLIFGGDFNCTLDFTIHRTSEEPHPQSSQSLSGVIAHLDLLDTWRVKHPQSRQYTWVRVRNNRVSAARLDRIYISKSLSSRLIKSHISPVGFTDHHYVSVELVISPGERVRSYWSFNSKLLQDRTFCKSFENFWQQWKSRKSDFVSLKLWWEVGNAQIRVFCQQYTSHSTSRIKAAIQELEVSIRNIEKGSHRVLDPTTGHRLQEKRLELSSLLQERVKGALVRSRFLQLKDMDAPSSFFFNLERSVAQRKQMTCLKLPDGRVTTSPSDMRTHAMDFYADLFGAEQCSMECREELLEGLPQLIPGEKAALDSELTLDELTAAVNQMASGRAPGIDGLSTDFYKRFWNILGHDLHGVLLECFRTGSLPVSCQRAVLSLLPKKGDLALLKNWRPVALLCTDYKVLSRALSNTLKDILGILVHTDQSYCVPDRKIMDNIFLIRDIIDVCRSHNVNFGIVSLDQEKAFDRVDHSYLFSALKAFGIGDGFLAWIGLLYSGAQCMVRMGAGLSRPIPVQRGIRQGCPISGQLYSLAIEPLLCMLRGRLSGLSLPGSNNLDRPLTVSAYADDVNIFVSSQGDVQCLQDTLSLFEKASSARVNWAKSEALLVGQWRSQAVPSLPGGLEWGKEGLKVLGVFLGTEGFQNKNREGVKEKVDARLSRWKWVLPQLSYRGRVLVANNLVASTLWHRLIALTPPRGLMEDVQRVILDFFWSGRHWVRAAALYLPVAEGGQGLINIQAKIASFRLQTAQRLLYNCGPSWFDVARLLLKRAGRLGYDKQLFLLQLEDVDLTGLTPFYSSVLQAWQIFKVARATNETPGMWLFEEPLFYNDLIRTQTLQSASLRACLREASCTKLGHLMKMTATSVDALKERSNITSIRLISRVVAEVCAALQQPLREFAKNRTLFDQWSEEGEYSFPALYITPVVGEWQEGGGQLLSLTTPHLETFQAAGKKDLYQICSKVLNLRSLAGLQESRWTDFFGPDVSPKGSWRSLYKLPVEKRTADLQWRIVHGAIATNRYRAHLDPEQGVEYIFCSQIETLVHLFVQCPRLTVLFELVKKWFQGLGENFSFDLVIFGPKYCAQKKNVHTLVNFISGSAKLAIWLTRRNRVQSIGSVEPVLVLKGLLKARLRVAHAYYQMMDDMQGFSHIWAVGGVLCSVGGVGELNVSF</sequence>
<dbReference type="InterPro" id="IPR036691">
    <property type="entry name" value="Endo/exonu/phosph_ase_sf"/>
</dbReference>
<dbReference type="OMA" id="MWLFEEP"/>
<organism evidence="2 3">
    <name type="scientific">Gadus morhua</name>
    <name type="common">Atlantic cod</name>
    <dbReference type="NCBI Taxonomy" id="8049"/>
    <lineage>
        <taxon>Eukaryota</taxon>
        <taxon>Metazoa</taxon>
        <taxon>Chordata</taxon>
        <taxon>Craniata</taxon>
        <taxon>Vertebrata</taxon>
        <taxon>Euteleostomi</taxon>
        <taxon>Actinopterygii</taxon>
        <taxon>Neopterygii</taxon>
        <taxon>Teleostei</taxon>
        <taxon>Neoteleostei</taxon>
        <taxon>Acanthomorphata</taxon>
        <taxon>Zeiogadaria</taxon>
        <taxon>Gadariae</taxon>
        <taxon>Gadiformes</taxon>
        <taxon>Gadoidei</taxon>
        <taxon>Gadidae</taxon>
        <taxon>Gadus</taxon>
    </lineage>
</organism>
<dbReference type="InterPro" id="IPR000477">
    <property type="entry name" value="RT_dom"/>
</dbReference>
<reference evidence="2" key="1">
    <citation type="submission" date="2025-08" db="UniProtKB">
        <authorList>
            <consortium name="Ensembl"/>
        </authorList>
    </citation>
    <scope>IDENTIFICATION</scope>
</reference>
<dbReference type="InterPro" id="IPR043502">
    <property type="entry name" value="DNA/RNA_pol_sf"/>
</dbReference>
<evidence type="ECO:0000259" key="1">
    <source>
        <dbReference type="PROSITE" id="PS50878"/>
    </source>
</evidence>
<feature type="domain" description="Reverse transcriptase" evidence="1">
    <location>
        <begin position="496"/>
        <end position="770"/>
    </location>
</feature>
<dbReference type="PROSITE" id="PS50878">
    <property type="entry name" value="RT_POL"/>
    <property type="match status" value="1"/>
</dbReference>
<dbReference type="SUPFAM" id="SSF56219">
    <property type="entry name" value="DNase I-like"/>
    <property type="match status" value="1"/>
</dbReference>